<dbReference type="Pfam" id="PF14707">
    <property type="entry name" value="Sulfatase_C"/>
    <property type="match status" value="1"/>
</dbReference>
<keyword evidence="4" id="KW-0106">Calcium</keyword>
<comment type="caution">
    <text evidence="6">The sequence shown here is derived from an EMBL/GenBank/DDBJ whole genome shotgun (WGS) entry which is preliminary data.</text>
</comment>
<dbReference type="InterPro" id="IPR024607">
    <property type="entry name" value="Sulfatase_CS"/>
</dbReference>
<evidence type="ECO:0000256" key="1">
    <source>
        <dbReference type="ARBA" id="ARBA00008779"/>
    </source>
</evidence>
<accession>A0A9D2HBB4</accession>
<dbReference type="PANTHER" id="PTHR42693">
    <property type="entry name" value="ARYLSULFATASE FAMILY MEMBER"/>
    <property type="match status" value="1"/>
</dbReference>
<name>A0A9D2HBB4_9FIRM</name>
<reference evidence="6" key="2">
    <citation type="submission" date="2021-04" db="EMBL/GenBank/DDBJ databases">
        <authorList>
            <person name="Gilroy R."/>
        </authorList>
    </citation>
    <scope>NUCLEOTIDE SEQUENCE</scope>
    <source>
        <strain evidence="6">ChiSjej2B20-11307</strain>
    </source>
</reference>
<evidence type="ECO:0000256" key="4">
    <source>
        <dbReference type="ARBA" id="ARBA00022837"/>
    </source>
</evidence>
<dbReference type="AlphaFoldDB" id="A0A9D2HBB4"/>
<dbReference type="GO" id="GO:0004065">
    <property type="term" value="F:arylsulfatase activity"/>
    <property type="evidence" value="ECO:0007669"/>
    <property type="project" value="TreeGrafter"/>
</dbReference>
<dbReference type="PROSITE" id="PS00523">
    <property type="entry name" value="SULFATASE_1"/>
    <property type="match status" value="1"/>
</dbReference>
<dbReference type="Proteomes" id="UP000824223">
    <property type="component" value="Unassembled WGS sequence"/>
</dbReference>
<dbReference type="InterPro" id="IPR050738">
    <property type="entry name" value="Sulfatase"/>
</dbReference>
<dbReference type="EMBL" id="DXAK01000040">
    <property type="protein sequence ID" value="HJA06936.1"/>
    <property type="molecule type" value="Genomic_DNA"/>
</dbReference>
<dbReference type="InterPro" id="IPR017850">
    <property type="entry name" value="Alkaline_phosphatase_core_sf"/>
</dbReference>
<reference evidence="6" key="1">
    <citation type="journal article" date="2021" name="PeerJ">
        <title>Extensive microbial diversity within the chicken gut microbiome revealed by metagenomics and culture.</title>
        <authorList>
            <person name="Gilroy R."/>
            <person name="Ravi A."/>
            <person name="Getino M."/>
            <person name="Pursley I."/>
            <person name="Horton D.L."/>
            <person name="Alikhan N.F."/>
            <person name="Baker D."/>
            <person name="Gharbi K."/>
            <person name="Hall N."/>
            <person name="Watson M."/>
            <person name="Adriaenssens E.M."/>
            <person name="Foster-Nyarko E."/>
            <person name="Jarju S."/>
            <person name="Secka A."/>
            <person name="Antonio M."/>
            <person name="Oren A."/>
            <person name="Chaudhuri R.R."/>
            <person name="La Ragione R."/>
            <person name="Hildebrand F."/>
            <person name="Pallen M.J."/>
        </authorList>
    </citation>
    <scope>NUCLEOTIDE SEQUENCE</scope>
    <source>
        <strain evidence="6">ChiSjej2B20-11307</strain>
    </source>
</reference>
<organism evidence="6 7">
    <name type="scientific">Candidatus Mediterraneibacter pullicola</name>
    <dbReference type="NCBI Taxonomy" id="2838682"/>
    <lineage>
        <taxon>Bacteria</taxon>
        <taxon>Bacillati</taxon>
        <taxon>Bacillota</taxon>
        <taxon>Clostridia</taxon>
        <taxon>Lachnospirales</taxon>
        <taxon>Lachnospiraceae</taxon>
        <taxon>Mediterraneibacter</taxon>
    </lineage>
</organism>
<gene>
    <name evidence="6" type="ORF">H9798_07345</name>
</gene>
<dbReference type="InterPro" id="IPR000917">
    <property type="entry name" value="Sulfatase_N"/>
</dbReference>
<dbReference type="Gene3D" id="3.40.720.10">
    <property type="entry name" value="Alkaline Phosphatase, subunit A"/>
    <property type="match status" value="1"/>
</dbReference>
<evidence type="ECO:0000313" key="6">
    <source>
        <dbReference type="EMBL" id="HJA06936.1"/>
    </source>
</evidence>
<proteinExistence type="inferred from homology"/>
<keyword evidence="2" id="KW-0479">Metal-binding</keyword>
<evidence type="ECO:0000256" key="2">
    <source>
        <dbReference type="ARBA" id="ARBA00022723"/>
    </source>
</evidence>
<evidence type="ECO:0000259" key="5">
    <source>
        <dbReference type="Pfam" id="PF00884"/>
    </source>
</evidence>
<keyword evidence="3" id="KW-0378">Hydrolase</keyword>
<feature type="domain" description="Sulfatase N-terminal" evidence="5">
    <location>
        <begin position="6"/>
        <end position="313"/>
    </location>
</feature>
<protein>
    <submittedName>
        <fullName evidence="6">Sulfatase</fullName>
    </submittedName>
</protein>
<dbReference type="Pfam" id="PF00884">
    <property type="entry name" value="Sulfatase"/>
    <property type="match status" value="1"/>
</dbReference>
<dbReference type="SUPFAM" id="SSF53649">
    <property type="entry name" value="Alkaline phosphatase-like"/>
    <property type="match status" value="1"/>
</dbReference>
<evidence type="ECO:0000256" key="3">
    <source>
        <dbReference type="ARBA" id="ARBA00022801"/>
    </source>
</evidence>
<dbReference type="GO" id="GO:0046872">
    <property type="term" value="F:metal ion binding"/>
    <property type="evidence" value="ECO:0007669"/>
    <property type="project" value="UniProtKB-KW"/>
</dbReference>
<dbReference type="Gene3D" id="3.30.1120.10">
    <property type="match status" value="1"/>
</dbReference>
<dbReference type="PANTHER" id="PTHR42693:SF53">
    <property type="entry name" value="ENDO-4-O-SULFATASE"/>
    <property type="match status" value="1"/>
</dbReference>
<dbReference type="CDD" id="cd16026">
    <property type="entry name" value="GALNS_like"/>
    <property type="match status" value="1"/>
</dbReference>
<evidence type="ECO:0000313" key="7">
    <source>
        <dbReference type="Proteomes" id="UP000824223"/>
    </source>
</evidence>
<comment type="similarity">
    <text evidence="1">Belongs to the sulfatase family.</text>
</comment>
<sequence>MIEVKPNIVLINCDDLGYGDLACYGSRKNDTPNLDKLAEEGIRFTDFYMASPVCSPSRGAMMTGCYPPRIGFGDFHGEIVLFPGDDLGLNPEEISMAKVLKSAGYHTFHVGKWHCGDQEGFLPTDHGFDDYYGLPFSNDMAITEKNKKFPPLPLLHGKEVIQQQPDQRSLTERYTEKCVEFIRDCGNEPFFLYMAHMHVHLPLYAPEHFVKKSRNGDYGACVMAIDWSTGAIVEALKKYGVYENTLIIFTSDNGSRNDFGESNGTLRGGKRETWEGGQRVPFIVHWKGEISPGTSDALITSLDLYPSLAAIAGAKIPKDRIIDGIDLSDLILGKTKTSKRKEFFYYLCNTLEAARVGDWKLHVAKPKVSRETEDVTRDASVIPKPVIDDDVEVRELYNLRDDPGETNNLYDEYPDIVEMIMGRIRECREDIGDAFTSTKGKNVRKPGKVSSPKLLTQYSEDHPYIISMYDKTEVG</sequence>
<dbReference type="PROSITE" id="PS00149">
    <property type="entry name" value="SULFATASE_2"/>
    <property type="match status" value="1"/>
</dbReference>